<proteinExistence type="predicted"/>
<dbReference type="InterPro" id="IPR013149">
    <property type="entry name" value="ADH-like_C"/>
</dbReference>
<dbReference type="EMBL" id="GIBP01008925">
    <property type="protein sequence ID" value="NDV37894.1"/>
    <property type="molecule type" value="Transcribed_RNA"/>
</dbReference>
<sequence>MAKAWGFQVGGIVGTEEKAAQLKKLIEIDYVFSYKNKQKGALEQEIKERIPSGVDIYFDNVGGEMLDIMLSQMKNFGVVIACGAISTYDGNLGYEFKNMWRVILARLRVEGFVVYDYKEENGNALDEIKRLIEEGKFKFIADERVGGVELAPSLFKDFYEGKNLGKFYLKIQ</sequence>
<dbReference type="PANTHER" id="PTHR43205:SF7">
    <property type="entry name" value="PROSTAGLANDIN REDUCTASE 1"/>
    <property type="match status" value="1"/>
</dbReference>
<dbReference type="Pfam" id="PF00107">
    <property type="entry name" value="ADH_zinc_N"/>
    <property type="match status" value="1"/>
</dbReference>
<organism evidence="2">
    <name type="scientific">Arcella intermedia</name>
    <dbReference type="NCBI Taxonomy" id="1963864"/>
    <lineage>
        <taxon>Eukaryota</taxon>
        <taxon>Amoebozoa</taxon>
        <taxon>Tubulinea</taxon>
        <taxon>Elardia</taxon>
        <taxon>Arcellinida</taxon>
        <taxon>Sphaerothecina</taxon>
        <taxon>Arcellidae</taxon>
        <taxon>Arcella</taxon>
    </lineage>
</organism>
<dbReference type="AlphaFoldDB" id="A0A6B2LLK5"/>
<evidence type="ECO:0000313" key="2">
    <source>
        <dbReference type="EMBL" id="NDV37894.1"/>
    </source>
</evidence>
<dbReference type="GO" id="GO:0016628">
    <property type="term" value="F:oxidoreductase activity, acting on the CH-CH group of donors, NAD or NADP as acceptor"/>
    <property type="evidence" value="ECO:0007669"/>
    <property type="project" value="InterPro"/>
</dbReference>
<protein>
    <recommendedName>
        <fullName evidence="1">Alcohol dehydrogenase-like C-terminal domain-containing protein</fullName>
    </recommendedName>
</protein>
<evidence type="ECO:0000259" key="1">
    <source>
        <dbReference type="Pfam" id="PF00107"/>
    </source>
</evidence>
<name>A0A6B2LLK5_9EUKA</name>
<reference evidence="2" key="1">
    <citation type="journal article" date="2020" name="J. Eukaryot. Microbiol.">
        <title>De novo Sequencing, Assembly and Annotation of the Transcriptome for the Free-Living Testate Amoeba Arcella intermedia.</title>
        <authorList>
            <person name="Ribeiro G.M."/>
            <person name="Porfirio-Sousa A.L."/>
            <person name="Maurer-Alcala X.X."/>
            <person name="Katz L.A."/>
            <person name="Lahr D.J.G."/>
        </authorList>
    </citation>
    <scope>NUCLEOTIDE SEQUENCE</scope>
</reference>
<dbReference type="PANTHER" id="PTHR43205">
    <property type="entry name" value="PROSTAGLANDIN REDUCTASE"/>
    <property type="match status" value="1"/>
</dbReference>
<dbReference type="InterPro" id="IPR036291">
    <property type="entry name" value="NAD(P)-bd_dom_sf"/>
</dbReference>
<dbReference type="Gene3D" id="3.40.50.720">
    <property type="entry name" value="NAD(P)-binding Rossmann-like Domain"/>
    <property type="match status" value="1"/>
</dbReference>
<feature type="domain" description="Alcohol dehydrogenase-like C-terminal" evidence="1">
    <location>
        <begin position="1"/>
        <end position="129"/>
    </location>
</feature>
<dbReference type="SUPFAM" id="SSF51735">
    <property type="entry name" value="NAD(P)-binding Rossmann-fold domains"/>
    <property type="match status" value="1"/>
</dbReference>
<dbReference type="InterPro" id="IPR045010">
    <property type="entry name" value="MDR_fam"/>
</dbReference>
<accession>A0A6B2LLK5</accession>